<feature type="domain" description="Periplasmic binding protein" evidence="1">
    <location>
        <begin position="78"/>
        <end position="307"/>
    </location>
</feature>
<sequence>MPRSYALTLWALIPVLGLSGCESDTFMPPPNPELAAPAAAPVIRVVELISPSESTPDQSVLAQYLRLVSSRAKASFRTSAPEPNDPPRRQAEVIRKAAERGATVLIVQPAQDAEVTKALEELRAQGVPSVLLAPPLSEPGKPFPIVESAPPSDAAGKLVNAVMEAAKAAKLPADATAVILSVAKPDSDLKASVDALSAAVQKANLAHSEPLTFDGTLEGAKAAMTKRLESDPKLAMVFIGEQVGLAGVLDVRHTLKDKRPLIVAGYVANVPGFNENLFSQTAAIAVRDIPQLAREALKTALSLVNGDAVPDRTAVPDDFRLYSSLYVDPIPEPSEGPPMPK</sequence>
<protein>
    <submittedName>
        <fullName evidence="2">Substrate-binding domain-containing protein</fullName>
    </submittedName>
</protein>
<name>A0AAU7CHN1_9BACT</name>
<dbReference type="Pfam" id="PF13407">
    <property type="entry name" value="Peripla_BP_4"/>
    <property type="match status" value="1"/>
</dbReference>
<evidence type="ECO:0000259" key="1">
    <source>
        <dbReference type="Pfam" id="PF13407"/>
    </source>
</evidence>
<dbReference type="AlphaFoldDB" id="A0AAU7CHN1"/>
<accession>A0AAU7CHN1</accession>
<dbReference type="InterPro" id="IPR028082">
    <property type="entry name" value="Peripla_BP_I"/>
</dbReference>
<dbReference type="RefSeq" id="WP_406697548.1">
    <property type="nucleotide sequence ID" value="NZ_CP155447.1"/>
</dbReference>
<dbReference type="InterPro" id="IPR025997">
    <property type="entry name" value="SBP_2_dom"/>
</dbReference>
<reference evidence="2" key="1">
    <citation type="submission" date="2024-05" db="EMBL/GenBank/DDBJ databases">
        <title>Planctomycetes of the genus Singulisphaera possess chitinolytic capabilities.</title>
        <authorList>
            <person name="Ivanova A."/>
        </authorList>
    </citation>
    <scope>NUCLEOTIDE SEQUENCE</scope>
    <source>
        <strain evidence="2">Ch08T</strain>
    </source>
</reference>
<organism evidence="2">
    <name type="scientific">Singulisphaera sp. Ch08</name>
    <dbReference type="NCBI Taxonomy" id="3120278"/>
    <lineage>
        <taxon>Bacteria</taxon>
        <taxon>Pseudomonadati</taxon>
        <taxon>Planctomycetota</taxon>
        <taxon>Planctomycetia</taxon>
        <taxon>Isosphaerales</taxon>
        <taxon>Isosphaeraceae</taxon>
        <taxon>Singulisphaera</taxon>
    </lineage>
</organism>
<proteinExistence type="predicted"/>
<dbReference type="EMBL" id="CP155447">
    <property type="protein sequence ID" value="XBH04754.1"/>
    <property type="molecule type" value="Genomic_DNA"/>
</dbReference>
<evidence type="ECO:0000313" key="2">
    <source>
        <dbReference type="EMBL" id="XBH04754.1"/>
    </source>
</evidence>
<dbReference type="SUPFAM" id="SSF53822">
    <property type="entry name" value="Periplasmic binding protein-like I"/>
    <property type="match status" value="1"/>
</dbReference>
<dbReference type="PROSITE" id="PS51257">
    <property type="entry name" value="PROKAR_LIPOPROTEIN"/>
    <property type="match status" value="1"/>
</dbReference>
<gene>
    <name evidence="2" type="ORF">V5E97_01690</name>
</gene>
<dbReference type="Gene3D" id="3.40.50.2300">
    <property type="match status" value="2"/>
</dbReference>